<dbReference type="GO" id="GO:0016705">
    <property type="term" value="F:oxidoreductase activity, acting on paired donors, with incorporation or reduction of molecular oxygen"/>
    <property type="evidence" value="ECO:0007669"/>
    <property type="project" value="InterPro"/>
</dbReference>
<keyword evidence="7 13" id="KW-0479">Metal-binding</keyword>
<dbReference type="InterPro" id="IPR001128">
    <property type="entry name" value="Cyt_P450"/>
</dbReference>
<keyword evidence="9 14" id="KW-0560">Oxidoreductase</keyword>
<keyword evidence="11 14" id="KW-0503">Monooxygenase</keyword>
<dbReference type="GO" id="GO:0004497">
    <property type="term" value="F:monooxygenase activity"/>
    <property type="evidence" value="ECO:0007669"/>
    <property type="project" value="UniProtKB-KW"/>
</dbReference>
<keyword evidence="5 13" id="KW-0349">Heme</keyword>
<comment type="subcellular location">
    <subcellularLocation>
        <location evidence="2">Membrane</location>
        <topology evidence="2">Single-pass membrane protein</topology>
    </subcellularLocation>
</comment>
<dbReference type="GO" id="GO:0020037">
    <property type="term" value="F:heme binding"/>
    <property type="evidence" value="ECO:0007669"/>
    <property type="project" value="InterPro"/>
</dbReference>
<dbReference type="PRINTS" id="PR00463">
    <property type="entry name" value="EP450I"/>
</dbReference>
<evidence type="ECO:0000256" key="12">
    <source>
        <dbReference type="ARBA" id="ARBA00023136"/>
    </source>
</evidence>
<dbReference type="Gene3D" id="1.10.630.10">
    <property type="entry name" value="Cytochrome P450"/>
    <property type="match status" value="1"/>
</dbReference>
<sequence length="510" mass="57356">MISITLTFFVSFVALFAYLKRRRHLLPPGPSGLPIIGNVWDIPKSFEWLAYDKWNRESDSDIIHLRIFGASIIVINSAKAANELLNKRSTLYSDREDMVMLLDLVGWRRHLAFMRYGDTWRCHRRLFHQYFHPAAVHAYRSKSAEEVKKLLPRLLSEPDDFMKHIRTMTGSIILGITFGMELLPENDPYVTLAEKALHAMAEVGNVGSYMVDYLPWLQYLPPWVPGAGFKRQAAEWNKTVVAMYEKPFQSVKQAMALGKAPPSIITTMLEKLNPEEENAGRESMIRNVTVTAYAAGADTTVSSLGTFILAMLLYPDVQRRAQEEVEQVVETGRFPGYEDKESLPYVVAVMKETLRWHPVAPLGVPHKLRADDEYNGYYLPAGSIVVGNSWAILHDEKTYPNPKKFDPTRFLTPAGELAKGAPDVEAAFGFGRRICPGRYFAMESMWIAMACVLATLNVEKAVDEAGNVIEPSGEYTSGLISYPVFFKASFKPRSAAALALIQSSTSLEQE</sequence>
<evidence type="ECO:0000256" key="3">
    <source>
        <dbReference type="ARBA" id="ARBA00005179"/>
    </source>
</evidence>
<dbReference type="GO" id="GO:0005506">
    <property type="term" value="F:iron ion binding"/>
    <property type="evidence" value="ECO:0007669"/>
    <property type="project" value="InterPro"/>
</dbReference>
<evidence type="ECO:0008006" key="17">
    <source>
        <dbReference type="Google" id="ProtNLM"/>
    </source>
</evidence>
<comment type="pathway">
    <text evidence="3">Secondary metabolite biosynthesis.</text>
</comment>
<dbReference type="Proteomes" id="UP000008370">
    <property type="component" value="Unassembled WGS sequence"/>
</dbReference>
<dbReference type="PROSITE" id="PS00086">
    <property type="entry name" value="CYTOCHROME_P450"/>
    <property type="match status" value="1"/>
</dbReference>
<dbReference type="CDD" id="cd11065">
    <property type="entry name" value="CYP64-like"/>
    <property type="match status" value="1"/>
</dbReference>
<evidence type="ECO:0000256" key="1">
    <source>
        <dbReference type="ARBA" id="ARBA00001971"/>
    </source>
</evidence>
<evidence type="ECO:0000313" key="15">
    <source>
        <dbReference type="EMBL" id="EKM55856.1"/>
    </source>
</evidence>
<evidence type="ECO:0000256" key="2">
    <source>
        <dbReference type="ARBA" id="ARBA00004167"/>
    </source>
</evidence>
<dbReference type="RefSeq" id="XP_007396166.1">
    <property type="nucleotide sequence ID" value="XM_007396104.1"/>
</dbReference>
<feature type="binding site" description="axial binding residue" evidence="13">
    <location>
        <position position="435"/>
    </location>
    <ligand>
        <name>heme</name>
        <dbReference type="ChEBI" id="CHEBI:30413"/>
    </ligand>
    <ligandPart>
        <name>Fe</name>
        <dbReference type="ChEBI" id="CHEBI:18248"/>
    </ligandPart>
</feature>
<comment type="cofactor">
    <cofactor evidence="1 13">
        <name>heme</name>
        <dbReference type="ChEBI" id="CHEBI:30413"/>
    </cofactor>
</comment>
<keyword evidence="12" id="KW-0472">Membrane</keyword>
<evidence type="ECO:0000256" key="9">
    <source>
        <dbReference type="ARBA" id="ARBA00023002"/>
    </source>
</evidence>
<keyword evidence="10 13" id="KW-0408">Iron</keyword>
<evidence type="ECO:0000256" key="7">
    <source>
        <dbReference type="ARBA" id="ARBA00022723"/>
    </source>
</evidence>
<dbReference type="InterPro" id="IPR002401">
    <property type="entry name" value="Cyt_P450_E_grp-I"/>
</dbReference>
<dbReference type="InterPro" id="IPR036396">
    <property type="entry name" value="Cyt_P450_sf"/>
</dbReference>
<dbReference type="InParanoid" id="K5V081"/>
<gene>
    <name evidence="15" type="ORF">PHACADRAFT_256765</name>
</gene>
<evidence type="ECO:0000256" key="13">
    <source>
        <dbReference type="PIRSR" id="PIRSR602401-1"/>
    </source>
</evidence>
<evidence type="ECO:0000256" key="6">
    <source>
        <dbReference type="ARBA" id="ARBA00022692"/>
    </source>
</evidence>
<evidence type="ECO:0000256" key="8">
    <source>
        <dbReference type="ARBA" id="ARBA00022989"/>
    </source>
</evidence>
<dbReference type="PANTHER" id="PTHR46300:SF7">
    <property type="entry name" value="P450, PUTATIVE (EUROFUNG)-RELATED"/>
    <property type="match status" value="1"/>
</dbReference>
<accession>K5V081</accession>
<dbReference type="EMBL" id="JH930472">
    <property type="protein sequence ID" value="EKM55856.1"/>
    <property type="molecule type" value="Genomic_DNA"/>
</dbReference>
<dbReference type="PANTHER" id="PTHR46300">
    <property type="entry name" value="P450, PUTATIVE (EUROFUNG)-RELATED-RELATED"/>
    <property type="match status" value="1"/>
</dbReference>
<dbReference type="HOGENOM" id="CLU_001570_2_3_1"/>
<comment type="similarity">
    <text evidence="4 14">Belongs to the cytochrome P450 family.</text>
</comment>
<dbReference type="GeneID" id="18916657"/>
<keyword evidence="8" id="KW-1133">Transmembrane helix</keyword>
<evidence type="ECO:0000256" key="11">
    <source>
        <dbReference type="ARBA" id="ARBA00023033"/>
    </source>
</evidence>
<name>K5V081_PHACS</name>
<dbReference type="AlphaFoldDB" id="K5V081"/>
<protein>
    <recommendedName>
        <fullName evidence="17">Cytochrome P450</fullName>
    </recommendedName>
</protein>
<keyword evidence="6" id="KW-0812">Transmembrane</keyword>
<evidence type="ECO:0000256" key="10">
    <source>
        <dbReference type="ARBA" id="ARBA00023004"/>
    </source>
</evidence>
<dbReference type="InterPro" id="IPR017972">
    <property type="entry name" value="Cyt_P450_CS"/>
</dbReference>
<dbReference type="Pfam" id="PF00067">
    <property type="entry name" value="p450"/>
    <property type="match status" value="1"/>
</dbReference>
<dbReference type="GO" id="GO:0016020">
    <property type="term" value="C:membrane"/>
    <property type="evidence" value="ECO:0007669"/>
    <property type="project" value="UniProtKB-SubCell"/>
</dbReference>
<dbReference type="SUPFAM" id="SSF48264">
    <property type="entry name" value="Cytochrome P450"/>
    <property type="match status" value="1"/>
</dbReference>
<reference evidence="15 16" key="1">
    <citation type="journal article" date="2012" name="BMC Genomics">
        <title>Comparative genomics of the white-rot fungi, Phanerochaete carnosa and P. chrysosporium, to elucidate the genetic basis of the distinct wood types they colonize.</title>
        <authorList>
            <person name="Suzuki H."/>
            <person name="MacDonald J."/>
            <person name="Syed K."/>
            <person name="Salamov A."/>
            <person name="Hori C."/>
            <person name="Aerts A."/>
            <person name="Henrissat B."/>
            <person name="Wiebenga A."/>
            <person name="vanKuyk P.A."/>
            <person name="Barry K."/>
            <person name="Lindquist E."/>
            <person name="LaButti K."/>
            <person name="Lapidus A."/>
            <person name="Lucas S."/>
            <person name="Coutinho P."/>
            <person name="Gong Y."/>
            <person name="Samejima M."/>
            <person name="Mahadevan R."/>
            <person name="Abou-Zaid M."/>
            <person name="de Vries R.P."/>
            <person name="Igarashi K."/>
            <person name="Yadav J.S."/>
            <person name="Grigoriev I.V."/>
            <person name="Master E.R."/>
        </authorList>
    </citation>
    <scope>NUCLEOTIDE SEQUENCE [LARGE SCALE GENOMIC DNA]</scope>
    <source>
        <strain evidence="15 16">HHB-10118-sp</strain>
    </source>
</reference>
<dbReference type="OrthoDB" id="2789670at2759"/>
<evidence type="ECO:0000256" key="14">
    <source>
        <dbReference type="RuleBase" id="RU000461"/>
    </source>
</evidence>
<evidence type="ECO:0000313" key="16">
    <source>
        <dbReference type="Proteomes" id="UP000008370"/>
    </source>
</evidence>
<organism evidence="15 16">
    <name type="scientific">Phanerochaete carnosa (strain HHB-10118-sp)</name>
    <name type="common">White-rot fungus</name>
    <name type="synonym">Peniophora carnosa</name>
    <dbReference type="NCBI Taxonomy" id="650164"/>
    <lineage>
        <taxon>Eukaryota</taxon>
        <taxon>Fungi</taxon>
        <taxon>Dikarya</taxon>
        <taxon>Basidiomycota</taxon>
        <taxon>Agaricomycotina</taxon>
        <taxon>Agaricomycetes</taxon>
        <taxon>Polyporales</taxon>
        <taxon>Phanerochaetaceae</taxon>
        <taxon>Phanerochaete</taxon>
    </lineage>
</organism>
<evidence type="ECO:0000256" key="4">
    <source>
        <dbReference type="ARBA" id="ARBA00010617"/>
    </source>
</evidence>
<evidence type="ECO:0000256" key="5">
    <source>
        <dbReference type="ARBA" id="ARBA00022617"/>
    </source>
</evidence>
<dbReference type="PRINTS" id="PR00385">
    <property type="entry name" value="P450"/>
</dbReference>
<dbReference type="InterPro" id="IPR050364">
    <property type="entry name" value="Cytochrome_P450_fung"/>
</dbReference>
<keyword evidence="16" id="KW-1185">Reference proteome</keyword>
<proteinExistence type="inferred from homology"/>
<dbReference type="KEGG" id="pco:PHACADRAFT_256765"/>